<gene>
    <name evidence="2" type="ORF">SCHCODRAFT_236449</name>
</gene>
<feature type="compositionally biased region" description="Low complexity" evidence="1">
    <location>
        <begin position="187"/>
        <end position="201"/>
    </location>
</feature>
<feature type="region of interest" description="Disordered" evidence="1">
    <location>
        <begin position="256"/>
        <end position="277"/>
    </location>
</feature>
<feature type="region of interest" description="Disordered" evidence="1">
    <location>
        <begin position="1"/>
        <end position="212"/>
    </location>
</feature>
<keyword evidence="3" id="KW-1185">Reference proteome</keyword>
<dbReference type="EMBL" id="GL377309">
    <property type="protein sequence ID" value="EFI94741.1"/>
    <property type="molecule type" value="Genomic_DNA"/>
</dbReference>
<dbReference type="HOGENOM" id="CLU_624175_0_0_1"/>
<evidence type="ECO:0000313" key="3">
    <source>
        <dbReference type="Proteomes" id="UP000007431"/>
    </source>
</evidence>
<organism evidence="3">
    <name type="scientific">Schizophyllum commune (strain H4-8 / FGSC 9210)</name>
    <name type="common">Split gill fungus</name>
    <dbReference type="NCBI Taxonomy" id="578458"/>
    <lineage>
        <taxon>Eukaryota</taxon>
        <taxon>Fungi</taxon>
        <taxon>Dikarya</taxon>
        <taxon>Basidiomycota</taxon>
        <taxon>Agaricomycotina</taxon>
        <taxon>Agaricomycetes</taxon>
        <taxon>Agaricomycetidae</taxon>
        <taxon>Agaricales</taxon>
        <taxon>Schizophyllaceae</taxon>
        <taxon>Schizophyllum</taxon>
    </lineage>
</organism>
<sequence>MSSTPSLNSSAGSSTSGSKRPKPQQRRRAPSPPSMYVAYDSTRAKAPRPLPEVKRKPKKEAKSARDQNTSDSSLPRSQTSDSSSKSGTTKSKSLFGLGGLRRKTSTSLSQQAPQSPPPPRQRGTIPFDNYSRNVRQQPSLSSLPDSSYDSQWTSREASQSSLPSMYTHSSQPSVESYDAWPPSNVQSRPSTAHSSSSSFSSMLPTPPEEEMRRRQLIKASQLLGTSERPDELASPAIKVRPAPLVIASAEEYQASRLQPATEEPESITPTNANYEDDPYAALERASYSSSMRLSPMIFSAPALPNAPAAPSPPSPIAVVADPESPSSDSDGDAIREVPIVRETREVRAPVLREVSVIPERMQLQTRELPAVAAGDVAAAIATSPATPTFAPRAAKRHSKSFSIGHVHTQRPRTPAALVARPDTPFADYVLDDGYATDGGLARGDQKYDDEKGLFHSAVTAGEMEFLAMARRDAAVIKRDKRQNWSGEWNQNDMQEVIHKLRCLR</sequence>
<dbReference type="AlphaFoldDB" id="D8QBF0"/>
<name>D8QBF0_SCHCM</name>
<dbReference type="Proteomes" id="UP000007431">
    <property type="component" value="Unassembled WGS sequence"/>
</dbReference>
<dbReference type="OMA" id="EGRANAY"/>
<dbReference type="RefSeq" id="XP_003029644.1">
    <property type="nucleotide sequence ID" value="XM_003029598.1"/>
</dbReference>
<protein>
    <submittedName>
        <fullName evidence="2">Uncharacterized protein</fullName>
    </submittedName>
</protein>
<accession>D8QBF0</accession>
<feature type="compositionally biased region" description="Polar residues" evidence="1">
    <location>
        <begin position="66"/>
        <end position="76"/>
    </location>
</feature>
<feature type="compositionally biased region" description="Basic residues" evidence="1">
    <location>
        <begin position="19"/>
        <end position="29"/>
    </location>
</feature>
<dbReference type="GeneID" id="9593999"/>
<dbReference type="InParanoid" id="D8QBF0"/>
<evidence type="ECO:0000256" key="1">
    <source>
        <dbReference type="SAM" id="MobiDB-lite"/>
    </source>
</evidence>
<feature type="compositionally biased region" description="Low complexity" evidence="1">
    <location>
        <begin position="136"/>
        <end position="150"/>
    </location>
</feature>
<feature type="compositionally biased region" description="Low complexity" evidence="1">
    <location>
        <begin position="77"/>
        <end position="93"/>
    </location>
</feature>
<dbReference type="VEuPathDB" id="FungiDB:SCHCODRAFT_02670175"/>
<evidence type="ECO:0000313" key="2">
    <source>
        <dbReference type="EMBL" id="EFI94741.1"/>
    </source>
</evidence>
<proteinExistence type="predicted"/>
<dbReference type="OrthoDB" id="3010838at2759"/>
<dbReference type="KEGG" id="scm:SCHCO_02670175"/>
<feature type="compositionally biased region" description="Polar residues" evidence="1">
    <location>
        <begin position="151"/>
        <end position="174"/>
    </location>
</feature>
<dbReference type="eggNOG" id="ENOG502R2RA">
    <property type="taxonomic scope" value="Eukaryota"/>
</dbReference>
<reference evidence="2 3" key="1">
    <citation type="journal article" date="2010" name="Nat. Biotechnol.">
        <title>Genome sequence of the model mushroom Schizophyllum commune.</title>
        <authorList>
            <person name="Ohm R.A."/>
            <person name="de Jong J.F."/>
            <person name="Lugones L.G."/>
            <person name="Aerts A."/>
            <person name="Kothe E."/>
            <person name="Stajich J.E."/>
            <person name="de Vries R.P."/>
            <person name="Record E."/>
            <person name="Levasseur A."/>
            <person name="Baker S.E."/>
            <person name="Bartholomew K.A."/>
            <person name="Coutinho P.M."/>
            <person name="Erdmann S."/>
            <person name="Fowler T.J."/>
            <person name="Gathman A.C."/>
            <person name="Lombard V."/>
            <person name="Henrissat B."/>
            <person name="Knabe N."/>
            <person name="Kuees U."/>
            <person name="Lilly W.W."/>
            <person name="Lindquist E."/>
            <person name="Lucas S."/>
            <person name="Magnuson J.K."/>
            <person name="Piumi F."/>
            <person name="Raudaskoski M."/>
            <person name="Salamov A."/>
            <person name="Schmutz J."/>
            <person name="Schwarze F.W.M.R."/>
            <person name="vanKuyk P.A."/>
            <person name="Horton J.S."/>
            <person name="Grigoriev I.V."/>
            <person name="Woesten H.A.B."/>
        </authorList>
    </citation>
    <scope>NUCLEOTIDE SEQUENCE [LARGE SCALE GENOMIC DNA]</scope>
    <source>
        <strain evidence="3">H4-8 / FGSC 9210</strain>
    </source>
</reference>
<feature type="compositionally biased region" description="Low complexity" evidence="1">
    <location>
        <begin position="1"/>
        <end position="18"/>
    </location>
</feature>